<sequence length="59" mass="6576">MLAIVVTSLIVLNQNTATTLHMALADTRLMLGLLDRAIAIKEEEARAYPVRQLRPCAER</sequence>
<reference evidence="2" key="1">
    <citation type="journal article" date="2019" name="Int. J. Syst. Evol. Microbiol.">
        <title>The Global Catalogue of Microorganisms (GCM) 10K type strain sequencing project: providing services to taxonomists for standard genome sequencing and annotation.</title>
        <authorList>
            <consortium name="The Broad Institute Genomics Platform"/>
            <consortium name="The Broad Institute Genome Sequencing Center for Infectious Disease"/>
            <person name="Wu L."/>
            <person name="Ma J."/>
        </authorList>
    </citation>
    <scope>NUCLEOTIDE SEQUENCE [LARGE SCALE GENOMIC DNA]</scope>
    <source>
        <strain evidence="2">JCM 31405</strain>
    </source>
</reference>
<dbReference type="Proteomes" id="UP000644548">
    <property type="component" value="Unassembled WGS sequence"/>
</dbReference>
<protein>
    <submittedName>
        <fullName evidence="1">Uncharacterized protein</fullName>
    </submittedName>
</protein>
<accession>A0ABQ2S7J3</accession>
<keyword evidence="2" id="KW-1185">Reference proteome</keyword>
<name>A0ABQ2S7J3_9DEIO</name>
<comment type="caution">
    <text evidence="1">The sequence shown here is derived from an EMBL/GenBank/DDBJ whole genome shotgun (WGS) entry which is preliminary data.</text>
</comment>
<evidence type="ECO:0000313" key="2">
    <source>
        <dbReference type="Proteomes" id="UP000644548"/>
    </source>
</evidence>
<gene>
    <name evidence="1" type="ORF">GCM10008960_34940</name>
</gene>
<organism evidence="1 2">
    <name type="scientific">Deinococcus sedimenti</name>
    <dbReference type="NCBI Taxonomy" id="1867090"/>
    <lineage>
        <taxon>Bacteria</taxon>
        <taxon>Thermotogati</taxon>
        <taxon>Deinococcota</taxon>
        <taxon>Deinococci</taxon>
        <taxon>Deinococcales</taxon>
        <taxon>Deinococcaceae</taxon>
        <taxon>Deinococcus</taxon>
    </lineage>
</organism>
<evidence type="ECO:0000313" key="1">
    <source>
        <dbReference type="EMBL" id="GGS05463.1"/>
    </source>
</evidence>
<dbReference type="EMBL" id="BMQN01000015">
    <property type="protein sequence ID" value="GGS05463.1"/>
    <property type="molecule type" value="Genomic_DNA"/>
</dbReference>
<dbReference type="RefSeq" id="WP_189074455.1">
    <property type="nucleotide sequence ID" value="NZ_BMQN01000015.1"/>
</dbReference>
<proteinExistence type="predicted"/>